<evidence type="ECO:0000256" key="2">
    <source>
        <dbReference type="SAM" id="MobiDB-lite"/>
    </source>
</evidence>
<accession>A0A0C3K5F3</accession>
<dbReference type="SUPFAM" id="SSF48452">
    <property type="entry name" value="TPR-like"/>
    <property type="match status" value="1"/>
</dbReference>
<dbReference type="EMBL" id="KN831969">
    <property type="protein sequence ID" value="KIO04802.1"/>
    <property type="molecule type" value="Genomic_DNA"/>
</dbReference>
<keyword evidence="1" id="KW-0802">TPR repeat</keyword>
<keyword evidence="4" id="KW-1185">Reference proteome</keyword>
<evidence type="ECO:0000256" key="1">
    <source>
        <dbReference type="PROSITE-ProRule" id="PRU00339"/>
    </source>
</evidence>
<organism evidence="3 4">
    <name type="scientific">Pisolithus tinctorius Marx 270</name>
    <dbReference type="NCBI Taxonomy" id="870435"/>
    <lineage>
        <taxon>Eukaryota</taxon>
        <taxon>Fungi</taxon>
        <taxon>Dikarya</taxon>
        <taxon>Basidiomycota</taxon>
        <taxon>Agaricomycotina</taxon>
        <taxon>Agaricomycetes</taxon>
        <taxon>Agaricomycetidae</taxon>
        <taxon>Boletales</taxon>
        <taxon>Sclerodermatineae</taxon>
        <taxon>Pisolithaceae</taxon>
        <taxon>Pisolithus</taxon>
    </lineage>
</organism>
<dbReference type="AlphaFoldDB" id="A0A0C3K5F3"/>
<name>A0A0C3K5F3_PISTI</name>
<gene>
    <name evidence="3" type="ORF">M404DRAFT_540724</name>
</gene>
<protein>
    <submittedName>
        <fullName evidence="3">Uncharacterized protein</fullName>
    </submittedName>
</protein>
<dbReference type="PROSITE" id="PS50005">
    <property type="entry name" value="TPR"/>
    <property type="match status" value="1"/>
</dbReference>
<dbReference type="HOGENOM" id="CLU_1540691_0_0_1"/>
<dbReference type="Gene3D" id="1.25.40.10">
    <property type="entry name" value="Tetratricopeptide repeat domain"/>
    <property type="match status" value="1"/>
</dbReference>
<dbReference type="InterPro" id="IPR019734">
    <property type="entry name" value="TPR_rpt"/>
</dbReference>
<dbReference type="InParanoid" id="A0A0C3K5F3"/>
<dbReference type="InterPro" id="IPR011990">
    <property type="entry name" value="TPR-like_helical_dom_sf"/>
</dbReference>
<reference evidence="3 4" key="1">
    <citation type="submission" date="2014-04" db="EMBL/GenBank/DDBJ databases">
        <authorList>
            <consortium name="DOE Joint Genome Institute"/>
            <person name="Kuo A."/>
            <person name="Kohler A."/>
            <person name="Costa M.D."/>
            <person name="Nagy L.G."/>
            <person name="Floudas D."/>
            <person name="Copeland A."/>
            <person name="Barry K.W."/>
            <person name="Cichocki N."/>
            <person name="Veneault-Fourrey C."/>
            <person name="LaButti K."/>
            <person name="Lindquist E.A."/>
            <person name="Lipzen A."/>
            <person name="Lundell T."/>
            <person name="Morin E."/>
            <person name="Murat C."/>
            <person name="Sun H."/>
            <person name="Tunlid A."/>
            <person name="Henrissat B."/>
            <person name="Grigoriev I.V."/>
            <person name="Hibbett D.S."/>
            <person name="Martin F."/>
            <person name="Nordberg H.P."/>
            <person name="Cantor M.N."/>
            <person name="Hua S.X."/>
        </authorList>
    </citation>
    <scope>NUCLEOTIDE SEQUENCE [LARGE SCALE GENOMIC DNA]</scope>
    <source>
        <strain evidence="3 4">Marx 270</strain>
    </source>
</reference>
<dbReference type="Proteomes" id="UP000054217">
    <property type="component" value="Unassembled WGS sequence"/>
</dbReference>
<evidence type="ECO:0000313" key="3">
    <source>
        <dbReference type="EMBL" id="KIO04802.1"/>
    </source>
</evidence>
<feature type="region of interest" description="Disordered" evidence="2">
    <location>
        <begin position="119"/>
        <end position="153"/>
    </location>
</feature>
<sequence>MAVALLAKGDREDALCTFDRAFHDCEPQDIRFLLLLKSILVFESGNKEEGIARAEYLSTTANGDNDDEATYLYTQVLGAMYLKKGSYGRAIPLIERAKSLAPKDEHCPPNVFVRRSMLKDVQPKPRKSSSISFEHQTRKEMKSRVGSQTSPKNVLRRLSTLATMLSDPQSMMKQ</sequence>
<reference evidence="4" key="2">
    <citation type="submission" date="2015-01" db="EMBL/GenBank/DDBJ databases">
        <title>Evolutionary Origins and Diversification of the Mycorrhizal Mutualists.</title>
        <authorList>
            <consortium name="DOE Joint Genome Institute"/>
            <consortium name="Mycorrhizal Genomics Consortium"/>
            <person name="Kohler A."/>
            <person name="Kuo A."/>
            <person name="Nagy L.G."/>
            <person name="Floudas D."/>
            <person name="Copeland A."/>
            <person name="Barry K.W."/>
            <person name="Cichocki N."/>
            <person name="Veneault-Fourrey C."/>
            <person name="LaButti K."/>
            <person name="Lindquist E.A."/>
            <person name="Lipzen A."/>
            <person name="Lundell T."/>
            <person name="Morin E."/>
            <person name="Murat C."/>
            <person name="Riley R."/>
            <person name="Ohm R."/>
            <person name="Sun H."/>
            <person name="Tunlid A."/>
            <person name="Henrissat B."/>
            <person name="Grigoriev I.V."/>
            <person name="Hibbett D.S."/>
            <person name="Martin F."/>
        </authorList>
    </citation>
    <scope>NUCLEOTIDE SEQUENCE [LARGE SCALE GENOMIC DNA]</scope>
    <source>
        <strain evidence="4">Marx 270</strain>
    </source>
</reference>
<proteinExistence type="predicted"/>
<evidence type="ECO:0000313" key="4">
    <source>
        <dbReference type="Proteomes" id="UP000054217"/>
    </source>
</evidence>
<feature type="repeat" description="TPR" evidence="1">
    <location>
        <begin position="71"/>
        <end position="104"/>
    </location>
</feature>